<evidence type="ECO:0000313" key="2">
    <source>
        <dbReference type="Proteomes" id="UP000467841"/>
    </source>
</evidence>
<gene>
    <name evidence="1" type="ORF">MERR_LOCUS47050</name>
</gene>
<keyword evidence="2" id="KW-1185">Reference proteome</keyword>
<proteinExistence type="predicted"/>
<evidence type="ECO:0000313" key="1">
    <source>
        <dbReference type="EMBL" id="CAA7059814.1"/>
    </source>
</evidence>
<accession>A0A6D2KSJ5</accession>
<comment type="caution">
    <text evidence="1">The sequence shown here is derived from an EMBL/GenBank/DDBJ whole genome shotgun (WGS) entry which is preliminary data.</text>
</comment>
<reference evidence="1" key="1">
    <citation type="submission" date="2020-01" db="EMBL/GenBank/DDBJ databases">
        <authorList>
            <person name="Mishra B."/>
        </authorList>
    </citation>
    <scope>NUCLEOTIDE SEQUENCE [LARGE SCALE GENOMIC DNA]</scope>
</reference>
<dbReference type="Proteomes" id="UP000467841">
    <property type="component" value="Unassembled WGS sequence"/>
</dbReference>
<name>A0A6D2KSJ5_9BRAS</name>
<organism evidence="1 2">
    <name type="scientific">Microthlaspi erraticum</name>
    <dbReference type="NCBI Taxonomy" id="1685480"/>
    <lineage>
        <taxon>Eukaryota</taxon>
        <taxon>Viridiplantae</taxon>
        <taxon>Streptophyta</taxon>
        <taxon>Embryophyta</taxon>
        <taxon>Tracheophyta</taxon>
        <taxon>Spermatophyta</taxon>
        <taxon>Magnoliopsida</taxon>
        <taxon>eudicotyledons</taxon>
        <taxon>Gunneridae</taxon>
        <taxon>Pentapetalae</taxon>
        <taxon>rosids</taxon>
        <taxon>malvids</taxon>
        <taxon>Brassicales</taxon>
        <taxon>Brassicaceae</taxon>
        <taxon>Coluteocarpeae</taxon>
        <taxon>Microthlaspi</taxon>
    </lineage>
</organism>
<dbReference type="EMBL" id="CACVBM020001795">
    <property type="protein sequence ID" value="CAA7059814.1"/>
    <property type="molecule type" value="Genomic_DNA"/>
</dbReference>
<dbReference type="AlphaFoldDB" id="A0A6D2KSJ5"/>
<protein>
    <submittedName>
        <fullName evidence="1">Uncharacterized protein</fullName>
    </submittedName>
</protein>
<sequence length="135" mass="15574">MIVQDTATSTCCVVKMKFWKNSRSTKLKLKTNWEKPLKWLEVIEEVSMMDPSMLSVRRKASYIRPLLPIHQNLTEFRKKESNSERDDECNVAGIWATAESVGKRCQPWSFVHKDTHQCKASSSRLGKQQEALCAI</sequence>